<organism evidence="1 2">
    <name type="scientific">Corynebacterium maris DSM 45190</name>
    <dbReference type="NCBI Taxonomy" id="1224163"/>
    <lineage>
        <taxon>Bacteria</taxon>
        <taxon>Bacillati</taxon>
        <taxon>Actinomycetota</taxon>
        <taxon>Actinomycetes</taxon>
        <taxon>Mycobacteriales</taxon>
        <taxon>Corynebacteriaceae</taxon>
        <taxon>Corynebacterium</taxon>
    </lineage>
</organism>
<dbReference type="OrthoDB" id="9134742at2"/>
<dbReference type="AlphaFoldDB" id="S5SVF8"/>
<dbReference type="InterPro" id="IPR011989">
    <property type="entry name" value="ARM-like"/>
</dbReference>
<dbReference type="Proteomes" id="UP000015388">
    <property type="component" value="Chromosome"/>
</dbReference>
<dbReference type="eggNOG" id="COG1413">
    <property type="taxonomic scope" value="Bacteria"/>
</dbReference>
<dbReference type="InterPro" id="IPR016024">
    <property type="entry name" value="ARM-type_fold"/>
</dbReference>
<dbReference type="EMBL" id="CP003924">
    <property type="protein sequence ID" value="AGS35002.1"/>
    <property type="molecule type" value="Genomic_DNA"/>
</dbReference>
<protein>
    <recommendedName>
        <fullName evidence="3">HEAT repeat-containing protein</fullName>
    </recommendedName>
</protein>
<gene>
    <name evidence="1" type="ORF">B841_07645</name>
</gene>
<dbReference type="Pfam" id="PF13646">
    <property type="entry name" value="HEAT_2"/>
    <property type="match status" value="1"/>
</dbReference>
<keyword evidence="2" id="KW-1185">Reference proteome</keyword>
<name>S5SVF8_9CORY</name>
<evidence type="ECO:0000313" key="1">
    <source>
        <dbReference type="EMBL" id="AGS35002.1"/>
    </source>
</evidence>
<dbReference type="RefSeq" id="WP_020934935.1">
    <property type="nucleotide sequence ID" value="NC_021915.1"/>
</dbReference>
<dbReference type="Gene3D" id="1.25.10.10">
    <property type="entry name" value="Leucine-rich Repeat Variant"/>
    <property type="match status" value="1"/>
</dbReference>
<evidence type="ECO:0000313" key="2">
    <source>
        <dbReference type="Proteomes" id="UP000015388"/>
    </source>
</evidence>
<reference evidence="1 2" key="1">
    <citation type="submission" date="2012-11" db="EMBL/GenBank/DDBJ databases">
        <title>The complete genome sequence of Corynebacterium maris Coryn-1 (=DSM 45190).</title>
        <authorList>
            <person name="Schaffert L."/>
            <person name="Albersmeier A."/>
            <person name="Kalinowski J."/>
            <person name="Ruckert C."/>
        </authorList>
    </citation>
    <scope>NUCLEOTIDE SEQUENCE [LARGE SCALE GENOMIC DNA]</scope>
    <source>
        <strain evidence="2">Coryn-1</strain>
    </source>
</reference>
<dbReference type="HOGENOM" id="CLU_085078_0_0_11"/>
<dbReference type="STRING" id="1224163.B841_07645"/>
<proteinExistence type="predicted"/>
<accession>S5SVF8</accession>
<dbReference type="PATRIC" id="fig|1224163.3.peg.1535"/>
<dbReference type="KEGG" id="cmd:B841_07645"/>
<dbReference type="SUPFAM" id="SSF48371">
    <property type="entry name" value="ARM repeat"/>
    <property type="match status" value="1"/>
</dbReference>
<sequence>MTTLIRALSAPNASIRLRAAMVAGTAPDSAHIGPLVDKLGTEPDFFVRDMLTWALIRHHKEDTLTALLPQLCSDNPQARSQTLHTLSKIGDHAAYASISTDLLHDADNDVARTAWRAATGLVPEGKEQALAEELVIELGARDEETRRSLSRALTELGESARPLLERAHLNEEAQTHAQVTLALLDDPGLGFTHAMEQARRHHNTSELPE</sequence>
<evidence type="ECO:0008006" key="3">
    <source>
        <dbReference type="Google" id="ProtNLM"/>
    </source>
</evidence>